<dbReference type="InterPro" id="IPR005511">
    <property type="entry name" value="SMP-30"/>
</dbReference>
<proteinExistence type="inferred from homology"/>
<feature type="domain" description="SMP-30/Gluconolactonase/LRE-like region" evidence="2">
    <location>
        <begin position="16"/>
        <end position="243"/>
    </location>
</feature>
<dbReference type="PANTHER" id="PTHR10907:SF47">
    <property type="entry name" value="REGUCALCIN"/>
    <property type="match status" value="1"/>
</dbReference>
<dbReference type="Proteomes" id="UP001500957">
    <property type="component" value="Unassembled WGS sequence"/>
</dbReference>
<dbReference type="EMBL" id="BAAAHE010000007">
    <property type="protein sequence ID" value="GAA0607795.1"/>
    <property type="molecule type" value="Genomic_DNA"/>
</dbReference>
<accession>A0ABN1GB36</accession>
<dbReference type="RefSeq" id="WP_344601676.1">
    <property type="nucleotide sequence ID" value="NZ_BAAAHE010000007.1"/>
</dbReference>
<comment type="similarity">
    <text evidence="1">Belongs to the SMP-30/CGR1 family.</text>
</comment>
<reference evidence="3 4" key="1">
    <citation type="journal article" date="2019" name="Int. J. Syst. Evol. Microbiol.">
        <title>The Global Catalogue of Microorganisms (GCM) 10K type strain sequencing project: providing services to taxonomists for standard genome sequencing and annotation.</title>
        <authorList>
            <consortium name="The Broad Institute Genomics Platform"/>
            <consortium name="The Broad Institute Genome Sequencing Center for Infectious Disease"/>
            <person name="Wu L."/>
            <person name="Ma J."/>
        </authorList>
    </citation>
    <scope>NUCLEOTIDE SEQUENCE [LARGE SCALE GENOMIC DNA]</scope>
    <source>
        <strain evidence="3 4">JCM 10671</strain>
    </source>
</reference>
<evidence type="ECO:0000256" key="1">
    <source>
        <dbReference type="ARBA" id="ARBA00008853"/>
    </source>
</evidence>
<evidence type="ECO:0000259" key="2">
    <source>
        <dbReference type="Pfam" id="PF08450"/>
    </source>
</evidence>
<dbReference type="Pfam" id="PF08450">
    <property type="entry name" value="SGL"/>
    <property type="match status" value="1"/>
</dbReference>
<dbReference type="PANTHER" id="PTHR10907">
    <property type="entry name" value="REGUCALCIN"/>
    <property type="match status" value="1"/>
</dbReference>
<dbReference type="PRINTS" id="PR01790">
    <property type="entry name" value="SMP30FAMILY"/>
</dbReference>
<organism evidence="3 4">
    <name type="scientific">Sporichthya brevicatena</name>
    <dbReference type="NCBI Taxonomy" id="171442"/>
    <lineage>
        <taxon>Bacteria</taxon>
        <taxon>Bacillati</taxon>
        <taxon>Actinomycetota</taxon>
        <taxon>Actinomycetes</taxon>
        <taxon>Sporichthyales</taxon>
        <taxon>Sporichthyaceae</taxon>
        <taxon>Sporichthya</taxon>
    </lineage>
</organism>
<dbReference type="InterPro" id="IPR013658">
    <property type="entry name" value="SGL"/>
</dbReference>
<sequence>MTTTLTRLASGFVLLEAARWLPAHGLVFSDMLGGGVYALRDDAPTPLVEHRKGIGGLVPHADGGLVVSGRNVTHKRADGTGVVLLETAADEQFFNDLTADPAGRLYIGSVPKDHENGLGRLYRVQTDGAVDVLAEDVRITNGLAADPTGTALFHVDSPRKVIWRYALPSGERTDFVSTEAYPGVPDGIALAADGTLFVALAGGALVVAYDPVGAVIAEIEVPARLVTSVCLGGPDLRTLFVLTGVNEEYPDAAGGSVFAMPAPTAGLPAPAAAVRLA</sequence>
<keyword evidence="4" id="KW-1185">Reference proteome</keyword>
<dbReference type="Gene3D" id="2.120.10.30">
    <property type="entry name" value="TolB, C-terminal domain"/>
    <property type="match status" value="1"/>
</dbReference>
<name>A0ABN1GB36_9ACTN</name>
<gene>
    <name evidence="3" type="ORF">GCM10009547_07150</name>
</gene>
<evidence type="ECO:0000313" key="4">
    <source>
        <dbReference type="Proteomes" id="UP001500957"/>
    </source>
</evidence>
<dbReference type="InterPro" id="IPR011042">
    <property type="entry name" value="6-blade_b-propeller_TolB-like"/>
</dbReference>
<dbReference type="SUPFAM" id="SSF63829">
    <property type="entry name" value="Calcium-dependent phosphotriesterase"/>
    <property type="match status" value="1"/>
</dbReference>
<comment type="caution">
    <text evidence="3">The sequence shown here is derived from an EMBL/GenBank/DDBJ whole genome shotgun (WGS) entry which is preliminary data.</text>
</comment>
<evidence type="ECO:0000313" key="3">
    <source>
        <dbReference type="EMBL" id="GAA0607795.1"/>
    </source>
</evidence>
<protein>
    <submittedName>
        <fullName evidence="3">SMP-30/gluconolactonase/LRE family protein</fullName>
    </submittedName>
</protein>